<gene>
    <name evidence="1" type="ORF">MA16_Dca006483</name>
</gene>
<reference evidence="1 2" key="1">
    <citation type="journal article" date="2016" name="Sci. Rep.">
        <title>The Dendrobium catenatum Lindl. genome sequence provides insights into polysaccharide synthase, floral development and adaptive evolution.</title>
        <authorList>
            <person name="Zhang G.Q."/>
            <person name="Xu Q."/>
            <person name="Bian C."/>
            <person name="Tsai W.C."/>
            <person name="Yeh C.M."/>
            <person name="Liu K.W."/>
            <person name="Yoshida K."/>
            <person name="Zhang L.S."/>
            <person name="Chang S.B."/>
            <person name="Chen F."/>
            <person name="Shi Y."/>
            <person name="Su Y.Y."/>
            <person name="Zhang Y.Q."/>
            <person name="Chen L.J."/>
            <person name="Yin Y."/>
            <person name="Lin M."/>
            <person name="Huang H."/>
            <person name="Deng H."/>
            <person name="Wang Z.W."/>
            <person name="Zhu S.L."/>
            <person name="Zhao X."/>
            <person name="Deng C."/>
            <person name="Niu S.C."/>
            <person name="Huang J."/>
            <person name="Wang M."/>
            <person name="Liu G.H."/>
            <person name="Yang H.J."/>
            <person name="Xiao X.J."/>
            <person name="Hsiao Y.Y."/>
            <person name="Wu W.L."/>
            <person name="Chen Y.Y."/>
            <person name="Mitsuda N."/>
            <person name="Ohme-Takagi M."/>
            <person name="Luo Y.B."/>
            <person name="Van de Peer Y."/>
            <person name="Liu Z.J."/>
        </authorList>
    </citation>
    <scope>NUCLEOTIDE SEQUENCE [LARGE SCALE GENOMIC DNA]</scope>
    <source>
        <tissue evidence="1">The whole plant</tissue>
    </source>
</reference>
<organism evidence="1 2">
    <name type="scientific">Dendrobium catenatum</name>
    <dbReference type="NCBI Taxonomy" id="906689"/>
    <lineage>
        <taxon>Eukaryota</taxon>
        <taxon>Viridiplantae</taxon>
        <taxon>Streptophyta</taxon>
        <taxon>Embryophyta</taxon>
        <taxon>Tracheophyta</taxon>
        <taxon>Spermatophyta</taxon>
        <taxon>Magnoliopsida</taxon>
        <taxon>Liliopsida</taxon>
        <taxon>Asparagales</taxon>
        <taxon>Orchidaceae</taxon>
        <taxon>Epidendroideae</taxon>
        <taxon>Malaxideae</taxon>
        <taxon>Dendrobiinae</taxon>
        <taxon>Dendrobium</taxon>
    </lineage>
</organism>
<dbReference type="EMBL" id="KZ501893">
    <property type="protein sequence ID" value="PKU87075.1"/>
    <property type="molecule type" value="Genomic_DNA"/>
</dbReference>
<evidence type="ECO:0000313" key="1">
    <source>
        <dbReference type="EMBL" id="PKU87075.1"/>
    </source>
</evidence>
<dbReference type="Proteomes" id="UP000233837">
    <property type="component" value="Unassembled WGS sequence"/>
</dbReference>
<reference evidence="1 2" key="2">
    <citation type="journal article" date="2017" name="Nature">
        <title>The Apostasia genome and the evolution of orchids.</title>
        <authorList>
            <person name="Zhang G.Q."/>
            <person name="Liu K.W."/>
            <person name="Li Z."/>
            <person name="Lohaus R."/>
            <person name="Hsiao Y.Y."/>
            <person name="Niu S.C."/>
            <person name="Wang J.Y."/>
            <person name="Lin Y.C."/>
            <person name="Xu Q."/>
            <person name="Chen L.J."/>
            <person name="Yoshida K."/>
            <person name="Fujiwara S."/>
            <person name="Wang Z.W."/>
            <person name="Zhang Y.Q."/>
            <person name="Mitsuda N."/>
            <person name="Wang M."/>
            <person name="Liu G.H."/>
            <person name="Pecoraro L."/>
            <person name="Huang H.X."/>
            <person name="Xiao X.J."/>
            <person name="Lin M."/>
            <person name="Wu X.Y."/>
            <person name="Wu W.L."/>
            <person name="Chen Y.Y."/>
            <person name="Chang S.B."/>
            <person name="Sakamoto S."/>
            <person name="Ohme-Takagi M."/>
            <person name="Yagi M."/>
            <person name="Zeng S.J."/>
            <person name="Shen C.Y."/>
            <person name="Yeh C.M."/>
            <person name="Luo Y.B."/>
            <person name="Tsai W.C."/>
            <person name="Van de Peer Y."/>
            <person name="Liu Z.J."/>
        </authorList>
    </citation>
    <scope>NUCLEOTIDE SEQUENCE [LARGE SCALE GENOMIC DNA]</scope>
    <source>
        <tissue evidence="1">The whole plant</tissue>
    </source>
</reference>
<sequence length="117" mass="13114">MGIRPCIALSHACNGLISRCRKSTGNQQEINGWVDFESKLVELVVNILMLSGISVISLVEFHANITKAFYFIRSIHSIHDNFMTFTEAEAAAVYERSRQKKSGELEKATLPRAVMNL</sequence>
<accession>A0A2I0XGP1</accession>
<name>A0A2I0XGP1_9ASPA</name>
<proteinExistence type="predicted"/>
<protein>
    <submittedName>
        <fullName evidence="1">Uncharacterized protein</fullName>
    </submittedName>
</protein>
<dbReference type="AlphaFoldDB" id="A0A2I0XGP1"/>
<keyword evidence="2" id="KW-1185">Reference proteome</keyword>
<evidence type="ECO:0000313" key="2">
    <source>
        <dbReference type="Proteomes" id="UP000233837"/>
    </source>
</evidence>